<gene>
    <name evidence="2" type="ORF">DOTSEDRAFT_53158</name>
</gene>
<dbReference type="STRING" id="675120.N1PK54"/>
<organism evidence="2 3">
    <name type="scientific">Dothistroma septosporum (strain NZE10 / CBS 128990)</name>
    <name type="common">Red band needle blight fungus</name>
    <name type="synonym">Mycosphaerella pini</name>
    <dbReference type="NCBI Taxonomy" id="675120"/>
    <lineage>
        <taxon>Eukaryota</taxon>
        <taxon>Fungi</taxon>
        <taxon>Dikarya</taxon>
        <taxon>Ascomycota</taxon>
        <taxon>Pezizomycotina</taxon>
        <taxon>Dothideomycetes</taxon>
        <taxon>Dothideomycetidae</taxon>
        <taxon>Mycosphaerellales</taxon>
        <taxon>Mycosphaerellaceae</taxon>
        <taxon>Dothistroma</taxon>
    </lineage>
</organism>
<reference evidence="3" key="1">
    <citation type="journal article" date="2012" name="PLoS Genet.">
        <title>The genomes of the fungal plant pathogens Cladosporium fulvum and Dothistroma septosporum reveal adaptation to different hosts and lifestyles but also signatures of common ancestry.</title>
        <authorList>
            <person name="de Wit P.J.G.M."/>
            <person name="van der Burgt A."/>
            <person name="Oekmen B."/>
            <person name="Stergiopoulos I."/>
            <person name="Abd-Elsalam K.A."/>
            <person name="Aerts A.L."/>
            <person name="Bahkali A.H."/>
            <person name="Beenen H.G."/>
            <person name="Chettri P."/>
            <person name="Cox M.P."/>
            <person name="Datema E."/>
            <person name="de Vries R.P."/>
            <person name="Dhillon B."/>
            <person name="Ganley A.R."/>
            <person name="Griffiths S.A."/>
            <person name="Guo Y."/>
            <person name="Hamelin R.C."/>
            <person name="Henrissat B."/>
            <person name="Kabir M.S."/>
            <person name="Jashni M.K."/>
            <person name="Kema G."/>
            <person name="Klaubauf S."/>
            <person name="Lapidus A."/>
            <person name="Levasseur A."/>
            <person name="Lindquist E."/>
            <person name="Mehrabi R."/>
            <person name="Ohm R.A."/>
            <person name="Owen T.J."/>
            <person name="Salamov A."/>
            <person name="Schwelm A."/>
            <person name="Schijlen E."/>
            <person name="Sun H."/>
            <person name="van den Burg H.A."/>
            <person name="van Ham R.C.H.J."/>
            <person name="Zhang S."/>
            <person name="Goodwin S.B."/>
            <person name="Grigoriev I.V."/>
            <person name="Collemare J."/>
            <person name="Bradshaw R.E."/>
        </authorList>
    </citation>
    <scope>NUCLEOTIDE SEQUENCE [LARGE SCALE GENOMIC DNA]</scope>
    <source>
        <strain evidence="3">NZE10 / CBS 128990</strain>
    </source>
</reference>
<accession>N1PK54</accession>
<reference evidence="2 3" key="2">
    <citation type="journal article" date="2012" name="PLoS Pathog.">
        <title>Diverse lifestyles and strategies of plant pathogenesis encoded in the genomes of eighteen Dothideomycetes fungi.</title>
        <authorList>
            <person name="Ohm R.A."/>
            <person name="Feau N."/>
            <person name="Henrissat B."/>
            <person name="Schoch C.L."/>
            <person name="Horwitz B.A."/>
            <person name="Barry K.W."/>
            <person name="Condon B.J."/>
            <person name="Copeland A.C."/>
            <person name="Dhillon B."/>
            <person name="Glaser F."/>
            <person name="Hesse C.N."/>
            <person name="Kosti I."/>
            <person name="LaButti K."/>
            <person name="Lindquist E.A."/>
            <person name="Lucas S."/>
            <person name="Salamov A.A."/>
            <person name="Bradshaw R.E."/>
            <person name="Ciuffetti L."/>
            <person name="Hamelin R.C."/>
            <person name="Kema G.H.J."/>
            <person name="Lawrence C."/>
            <person name="Scott J.A."/>
            <person name="Spatafora J.W."/>
            <person name="Turgeon B.G."/>
            <person name="de Wit P.J.G.M."/>
            <person name="Zhong S."/>
            <person name="Goodwin S.B."/>
            <person name="Grigoriev I.V."/>
        </authorList>
    </citation>
    <scope>NUCLEOTIDE SEQUENCE [LARGE SCALE GENOMIC DNA]</scope>
    <source>
        <strain evidence="3">NZE10 / CBS 128990</strain>
    </source>
</reference>
<dbReference type="AlphaFoldDB" id="N1PK54"/>
<name>N1PK54_DOTSN</name>
<sequence>MPHARRKGNLASAYNGVLIVTVAAPCSDFRNEPPLTIDEKDPFLNTPKNWNTNTPLPPAHNAKQLRTQQHLSGESYNMIGLDLPQNVLDAIGDKAEEVCGVSYANLVRRHRELCESAQPFKKISDLKAWQQTKSDLQRDEIAYLTAATHVIEALPLKRGKIGNLLRSIMERFTVIKHEKAKHDTLTPLINSSIDGDDPSLLHELSGRSVAGLIEYAYDELLEEYMDGKNTLGNKTLPLFDYVPRSKSNSDKANLTKRARFYYGTRNPNINERHGNLWCPVTKQHWTEDTFKTAHILPATFGARAAAYFFGLQPELGDQEVIHNVRNTIPMASVIEKAFDKYNVTIIPCSAQDFKLIVLDKSAWNTTIALADGRRIQWKDLHNTVLEFKNDHRPRRRFLFSHFMFTLRRRQENSVLGHEIDREKATLQFPDASEAEIIQDVWTSPGGYLRNSVMLGLAQREGFRGMPKEFWERLGDYAIKSAPEQDDGDMDDYVRATADLAAGERMVESD</sequence>
<evidence type="ECO:0000313" key="3">
    <source>
        <dbReference type="Proteomes" id="UP000016933"/>
    </source>
</evidence>
<evidence type="ECO:0000259" key="1">
    <source>
        <dbReference type="Pfam" id="PF13391"/>
    </source>
</evidence>
<dbReference type="OrthoDB" id="3692938at2759"/>
<proteinExistence type="predicted"/>
<protein>
    <recommendedName>
        <fullName evidence="1">HNH nuclease domain-containing protein</fullName>
    </recommendedName>
</protein>
<dbReference type="InterPro" id="IPR003615">
    <property type="entry name" value="HNH_nuc"/>
</dbReference>
<evidence type="ECO:0000313" key="2">
    <source>
        <dbReference type="EMBL" id="EME43892.1"/>
    </source>
</evidence>
<feature type="domain" description="HNH nuclease" evidence="1">
    <location>
        <begin position="278"/>
        <end position="345"/>
    </location>
</feature>
<dbReference type="HOGENOM" id="CLU_535303_0_0_1"/>
<dbReference type="Pfam" id="PF13391">
    <property type="entry name" value="HNH_2"/>
    <property type="match status" value="1"/>
</dbReference>
<dbReference type="eggNOG" id="ENOG502SV15">
    <property type="taxonomic scope" value="Eukaryota"/>
</dbReference>
<dbReference type="Proteomes" id="UP000016933">
    <property type="component" value="Unassembled WGS sequence"/>
</dbReference>
<dbReference type="EMBL" id="KB446539">
    <property type="protein sequence ID" value="EME43892.1"/>
    <property type="molecule type" value="Genomic_DNA"/>
</dbReference>
<keyword evidence="3" id="KW-1185">Reference proteome</keyword>